<feature type="signal peptide" evidence="1">
    <location>
        <begin position="1"/>
        <end position="23"/>
    </location>
</feature>
<feature type="chain" id="PRO_5043662302" description="Bacterial Ig-like domain-containing protein" evidence="1">
    <location>
        <begin position="24"/>
        <end position="696"/>
    </location>
</feature>
<keyword evidence="1" id="KW-0732">Signal</keyword>
<protein>
    <recommendedName>
        <fullName evidence="2">Bacterial Ig-like domain-containing protein</fullName>
    </recommendedName>
</protein>
<reference evidence="3 4" key="1">
    <citation type="submission" date="2023-10" db="EMBL/GenBank/DDBJ databases">
        <authorList>
            <person name="Maclean D."/>
            <person name="Macfadyen A."/>
        </authorList>
    </citation>
    <scope>NUCLEOTIDE SEQUENCE [LARGE SCALE GENOMIC DNA]</scope>
</reference>
<organism evidence="3 4">
    <name type="scientific">Coccomyxa viridis</name>
    <dbReference type="NCBI Taxonomy" id="1274662"/>
    <lineage>
        <taxon>Eukaryota</taxon>
        <taxon>Viridiplantae</taxon>
        <taxon>Chlorophyta</taxon>
        <taxon>core chlorophytes</taxon>
        <taxon>Trebouxiophyceae</taxon>
        <taxon>Trebouxiophyceae incertae sedis</taxon>
        <taxon>Coccomyxaceae</taxon>
        <taxon>Coccomyxa</taxon>
    </lineage>
</organism>
<proteinExistence type="predicted"/>
<feature type="domain" description="Bacterial Ig-like" evidence="2">
    <location>
        <begin position="237"/>
        <end position="331"/>
    </location>
</feature>
<dbReference type="AlphaFoldDB" id="A0AAV1IA29"/>
<dbReference type="InterPro" id="IPR032109">
    <property type="entry name" value="Big_3_5"/>
</dbReference>
<comment type="caution">
    <text evidence="3">The sequence shown here is derived from an EMBL/GenBank/DDBJ whole genome shotgun (WGS) entry which is preliminary data.</text>
</comment>
<dbReference type="EMBL" id="CAUYUE010000007">
    <property type="protein sequence ID" value="CAK0782794.1"/>
    <property type="molecule type" value="Genomic_DNA"/>
</dbReference>
<name>A0AAV1IA29_9CHLO</name>
<dbReference type="Proteomes" id="UP001314263">
    <property type="component" value="Unassembled WGS sequence"/>
</dbReference>
<dbReference type="Gene3D" id="2.60.40.10">
    <property type="entry name" value="Immunoglobulins"/>
    <property type="match status" value="2"/>
</dbReference>
<evidence type="ECO:0000259" key="2">
    <source>
        <dbReference type="Pfam" id="PF16640"/>
    </source>
</evidence>
<evidence type="ECO:0000256" key="1">
    <source>
        <dbReference type="SAM" id="SignalP"/>
    </source>
</evidence>
<accession>A0AAV1IA29</accession>
<dbReference type="InterPro" id="IPR013783">
    <property type="entry name" value="Ig-like_fold"/>
</dbReference>
<evidence type="ECO:0000313" key="4">
    <source>
        <dbReference type="Proteomes" id="UP001314263"/>
    </source>
</evidence>
<evidence type="ECO:0000313" key="3">
    <source>
        <dbReference type="EMBL" id="CAK0782794.1"/>
    </source>
</evidence>
<sequence>MAELSGLLLFAAALLFMALASQAQYVPSIGLYGEVLNYQVTPVGTTAYGTPRTFSATVVNLGTGNKTFGGSISFVDTNGDKLCNTTVQPTALIGTTVSANSTGNITLYLEALNYNIAQFPNGTIKTTLGLALNAAALFANVTTLGANTPIIADTLDLATGALLAAGILPLKVTAAAVAVCQTDSIPAGTYTGVGVALAALTFDGSPAGPSILNPSVGLGLFSFTVRKAITLIYSNDSPAAKAGASTTLTVLVNNTDAPPSDLPLEGGTVTVLLGSASIGTAALSGAGRRRLLALTSTFSVTITVPAGTAAGSQVLTLQYSGDSNFNPSTSGQNGSPGGPTLLVIAGTGTTVTETVVPTNPAANAPMNVSGKIYPSDGSNPVGTITIAVTPTGGGSPVSYTFPVNGPSYTEVIPAPGTPGPYTVVTTFTPAAGSSASPGTSSPTTITVGPPAATITETLAPNPADPGATVTVTGTVTNANGSPGAGTVQLYLAGVPVGAPIPLGAGGTFTGTFPAPQNGGTYVVRTDYTPTGAPAPVASYATNLVVNGGSGGTAPLNLTAAFGGGANGFRFPNCLGNLTLTVSGAGAPPPTGNLTLIASGGGKNSTLGSVPFSNGNATIVLQSVKVDDAVKMKLQMTSLDSSTDWLSLLPRGETPLLPGSYSLIAVYSGDSVYAAASVSTPYAVDTLCLLQVLHLAV</sequence>
<keyword evidence="4" id="KW-1185">Reference proteome</keyword>
<dbReference type="Pfam" id="PF16640">
    <property type="entry name" value="Big_3_5"/>
    <property type="match status" value="1"/>
</dbReference>
<gene>
    <name evidence="3" type="ORF">CVIRNUC_005989</name>
</gene>